<keyword evidence="4" id="KW-1185">Reference proteome</keyword>
<evidence type="ECO:0000256" key="1">
    <source>
        <dbReference type="SAM" id="SignalP"/>
    </source>
</evidence>
<feature type="chain" id="PRO_5040173257" description="Carboxylesterase type B domain-containing protein" evidence="1">
    <location>
        <begin position="20"/>
        <end position="588"/>
    </location>
</feature>
<comment type="caution">
    <text evidence="3">The sequence shown here is derived from an EMBL/GenBank/DDBJ whole genome shotgun (WGS) entry which is preliminary data.</text>
</comment>
<dbReference type="InterPro" id="IPR050309">
    <property type="entry name" value="Type-B_Carboxylest/Lipase"/>
</dbReference>
<dbReference type="Gene3D" id="3.40.50.1820">
    <property type="entry name" value="alpha/beta hydrolase"/>
    <property type="match status" value="1"/>
</dbReference>
<dbReference type="InterPro" id="IPR019819">
    <property type="entry name" value="Carboxylesterase_B_CS"/>
</dbReference>
<feature type="domain" description="Carboxylesterase type B" evidence="2">
    <location>
        <begin position="39"/>
        <end position="530"/>
    </location>
</feature>
<dbReference type="AlphaFoldDB" id="A0A9N9YIM1"/>
<accession>A0A9N9YIM1</accession>
<dbReference type="Pfam" id="PF00135">
    <property type="entry name" value="COesterase"/>
    <property type="match status" value="1"/>
</dbReference>
<keyword evidence="1" id="KW-0732">Signal</keyword>
<dbReference type="InterPro" id="IPR029058">
    <property type="entry name" value="AB_hydrolase_fold"/>
</dbReference>
<dbReference type="Proteomes" id="UP000696573">
    <property type="component" value="Unassembled WGS sequence"/>
</dbReference>
<gene>
    <name evidence="3" type="ORF">CRHIZ90672A_00014750</name>
</gene>
<protein>
    <recommendedName>
        <fullName evidence="2">Carboxylesterase type B domain-containing protein</fullName>
    </recommendedName>
</protein>
<evidence type="ECO:0000313" key="4">
    <source>
        <dbReference type="Proteomes" id="UP000696573"/>
    </source>
</evidence>
<organism evidence="3 4">
    <name type="scientific">Clonostachys rhizophaga</name>
    <dbReference type="NCBI Taxonomy" id="160324"/>
    <lineage>
        <taxon>Eukaryota</taxon>
        <taxon>Fungi</taxon>
        <taxon>Dikarya</taxon>
        <taxon>Ascomycota</taxon>
        <taxon>Pezizomycotina</taxon>
        <taxon>Sordariomycetes</taxon>
        <taxon>Hypocreomycetidae</taxon>
        <taxon>Hypocreales</taxon>
        <taxon>Bionectriaceae</taxon>
        <taxon>Clonostachys</taxon>
    </lineage>
</organism>
<dbReference type="EMBL" id="CABFNQ020000680">
    <property type="protein sequence ID" value="CAH0022599.1"/>
    <property type="molecule type" value="Genomic_DNA"/>
</dbReference>
<name>A0A9N9YIM1_9HYPO</name>
<evidence type="ECO:0000313" key="3">
    <source>
        <dbReference type="EMBL" id="CAH0022599.1"/>
    </source>
</evidence>
<dbReference type="InterPro" id="IPR002018">
    <property type="entry name" value="CarbesteraseB"/>
</dbReference>
<dbReference type="PROSITE" id="PS00941">
    <property type="entry name" value="CARBOXYLESTERASE_B_2"/>
    <property type="match status" value="1"/>
</dbReference>
<evidence type="ECO:0000259" key="2">
    <source>
        <dbReference type="Pfam" id="PF00135"/>
    </source>
</evidence>
<dbReference type="PANTHER" id="PTHR11559">
    <property type="entry name" value="CARBOXYLESTERASE"/>
    <property type="match status" value="1"/>
</dbReference>
<reference evidence="3" key="1">
    <citation type="submission" date="2021-10" db="EMBL/GenBank/DDBJ databases">
        <authorList>
            <person name="Piombo E."/>
        </authorList>
    </citation>
    <scope>NUCLEOTIDE SEQUENCE</scope>
</reference>
<feature type="signal peptide" evidence="1">
    <location>
        <begin position="1"/>
        <end position="19"/>
    </location>
</feature>
<dbReference type="OrthoDB" id="408631at2759"/>
<proteinExistence type="predicted"/>
<sequence>MRSPFSLVTLGAFLSLTRALDLPVITLPWGKYQAEVFADDEEILLFRNVRFGKEPPRFGAPSFPNWEDGSIQSPDRSTACVQIDPKKLSHPPVGGNPLEDPQKSRTAQTEDCLFLDIYVPKWAFEEKETLLPVTVWIYGGGYAFGSKNQGGPLYTGKSILQASNYNSIFIAGNYRVGAFGWLAGDYMQRVGQPNAGLYDQALLLEWVQKYIDQAHGDKEFVSAWGESAGAGSILHHLVREDGTVDPNFHTFSAQSPGFEWAWDNSPGGKLDTMFRNFSRLAGCEFAYDIDCLRDAPVADLAEANQNLYDLVRQTGLFPVGPAIDGKWIKNLSPISFSEGKYWKNIRSGIISHVANEGYLFSPKDMDSETKYDAFLSEFLPGSALAPQRAAIKNQYDCKKTWLGNYRLCVAAIIAHAVFTCNTRDLATAYPDVSHMMEYNFPAEGLAYHGSDLIPLFVTNATEAEKLLESLDIDKNLIEIMAALIDTSIRGPFQNYFASFALYGSPNSLGARVHWPTVGDNGDEFSDVLKVGLAWGSSFTLGSDSKNSKAKCSFWSGLAKEIVAAKTTYGDSHGALLEAQYPINSGNEL</sequence>
<dbReference type="SUPFAM" id="SSF53474">
    <property type="entry name" value="alpha/beta-Hydrolases"/>
    <property type="match status" value="1"/>
</dbReference>